<dbReference type="Gene3D" id="1.10.510.10">
    <property type="entry name" value="Transferase(Phosphotransferase) domain 1"/>
    <property type="match status" value="1"/>
</dbReference>
<feature type="compositionally biased region" description="Low complexity" evidence="1">
    <location>
        <begin position="626"/>
        <end position="646"/>
    </location>
</feature>
<proteinExistence type="predicted"/>
<feature type="region of interest" description="Disordered" evidence="1">
    <location>
        <begin position="289"/>
        <end position="319"/>
    </location>
</feature>
<organism evidence="3 4">
    <name type="scientific">Chlamydomonas incerta</name>
    <dbReference type="NCBI Taxonomy" id="51695"/>
    <lineage>
        <taxon>Eukaryota</taxon>
        <taxon>Viridiplantae</taxon>
        <taxon>Chlorophyta</taxon>
        <taxon>core chlorophytes</taxon>
        <taxon>Chlorophyceae</taxon>
        <taxon>CS clade</taxon>
        <taxon>Chlamydomonadales</taxon>
        <taxon>Chlamydomonadaceae</taxon>
        <taxon>Chlamydomonas</taxon>
    </lineage>
</organism>
<comment type="caution">
    <text evidence="3">The sequence shown here is derived from an EMBL/GenBank/DDBJ whole genome shotgun (WGS) entry which is preliminary data.</text>
</comment>
<evidence type="ECO:0000313" key="4">
    <source>
        <dbReference type="Proteomes" id="UP000650467"/>
    </source>
</evidence>
<feature type="region of interest" description="Disordered" evidence="1">
    <location>
        <begin position="619"/>
        <end position="660"/>
    </location>
</feature>
<feature type="compositionally biased region" description="Low complexity" evidence="1">
    <location>
        <begin position="1064"/>
        <end position="1089"/>
    </location>
</feature>
<dbReference type="PROSITE" id="PS00108">
    <property type="entry name" value="PROTEIN_KINASE_ST"/>
    <property type="match status" value="1"/>
</dbReference>
<dbReference type="InterPro" id="IPR011009">
    <property type="entry name" value="Kinase-like_dom_sf"/>
</dbReference>
<dbReference type="PANTHER" id="PTHR44329:SF214">
    <property type="entry name" value="PROTEIN KINASE DOMAIN-CONTAINING PROTEIN"/>
    <property type="match status" value="1"/>
</dbReference>
<feature type="compositionally biased region" description="Low complexity" evidence="1">
    <location>
        <begin position="1275"/>
        <end position="1288"/>
    </location>
</feature>
<feature type="region of interest" description="Disordered" evidence="1">
    <location>
        <begin position="903"/>
        <end position="964"/>
    </location>
</feature>
<feature type="compositionally biased region" description="Polar residues" evidence="1">
    <location>
        <begin position="1374"/>
        <end position="1383"/>
    </location>
</feature>
<dbReference type="InterPro" id="IPR000719">
    <property type="entry name" value="Prot_kinase_dom"/>
</dbReference>
<reference evidence="3" key="1">
    <citation type="journal article" date="2020" name="bioRxiv">
        <title>Comparative genomics of Chlamydomonas.</title>
        <authorList>
            <person name="Craig R.J."/>
            <person name="Hasan A.R."/>
            <person name="Ness R.W."/>
            <person name="Keightley P.D."/>
        </authorList>
    </citation>
    <scope>NUCLEOTIDE SEQUENCE</scope>
    <source>
        <strain evidence="3">SAG 7.73</strain>
    </source>
</reference>
<dbReference type="PANTHER" id="PTHR44329">
    <property type="entry name" value="SERINE/THREONINE-PROTEIN KINASE TNNI3K-RELATED"/>
    <property type="match status" value="1"/>
</dbReference>
<dbReference type="Pfam" id="PF07714">
    <property type="entry name" value="PK_Tyr_Ser-Thr"/>
    <property type="match status" value="1"/>
</dbReference>
<dbReference type="InterPro" id="IPR001245">
    <property type="entry name" value="Ser-Thr/Tyr_kinase_cat_dom"/>
</dbReference>
<feature type="region of interest" description="Disordered" evidence="1">
    <location>
        <begin position="714"/>
        <end position="753"/>
    </location>
</feature>
<dbReference type="SMART" id="SM00220">
    <property type="entry name" value="S_TKc"/>
    <property type="match status" value="1"/>
</dbReference>
<feature type="region of interest" description="Disordered" evidence="1">
    <location>
        <begin position="1251"/>
        <end position="1298"/>
    </location>
</feature>
<dbReference type="Gene3D" id="3.30.200.20">
    <property type="entry name" value="Phosphorylase Kinase, domain 1"/>
    <property type="match status" value="1"/>
</dbReference>
<sequence length="1690" mass="164659">MTLCDLLALCWRGGNGTPAEVSGSGATPARPQNPDSGGPQLSACASVSKPGSRQAASVPVHQVSHAAKEQELHNAQTQAQEEQAAWVPRPPALLGEVWGAAGGGPAGAAGQAPTVVGLQLRALVREVVLGDFLGAGYSGGKVFRATWRGSTVALKLMVSSDLDQLRLTTREALLSRTLSHPHLVQTYALSISQLAAEDLAPETYAPPPRAAGPAGGRGFGGVSAGDSYGPGAGISTAANALLATSLLQTMSPMLAMAAEGSGRGGEAGGGRSDVIADLDELAVAEPLARVRRPSGAGAVASSGSKRRGSSGLSQHQLTPPQHPLLMATLRAGGGSCGGNGSGGPGFARVSVGSALTGIPEPLEGEDASGDCPPVAGSAVQQEADGGTTVSLVGMQHAEESALRVAAAPAGLAACSSRRSSSGQSHGDTYSRSQSSLTAASRRRQVLSAAMVHVASVSASASPALSANRRLSTPAFGAATTAIHVGATGGSGGGEDGAGAAVSAVVMVPGPGGGCADRSSSSRATGTRRRPSLGGSLASISSATTPVVAAEACAHSVPAAGNFPSAFSAAAAGAGRCSDRRGSGGSIPNAAPPQTTAMPMSAAVALIGRAGSGGIPQRYGGGGGRCASPSRLSLPSASASSNGGSRAIQMGAAAGGGSFRHRGSGNLRTVLERAASLRAVGGGDAGVSTGGDVAAAAAAATFDSALGAAAAASEGSSAPGVLSSTRQAAADLQGNRPPPSGRASEAGQQPVETPPAWGAARLRDAVCASVRKCAVAGPDASGAAELLTFVEDAELIAAAAAVSPSGAGASLGCGVCGGGGGAPAHQPLLHSTATLTTTDDDLFPLTLREMAQENPAAAAAPAGQDSASACAGARGEMVAVVAAASGSPCGSALADVTLGPSGPLRSVSSGGGGSGGGGGAVRHATATSRSQSSPNAEHVDGAGAGAGSGLLQSQQKPPPGPAVTSFTAEAALGGDRRRQQLALGSAMPPPGEPGAGPRVGASGAGGGSPKLLAGPGSDTRGSSPPAEPATGSLPASGGLVGCSATTSTSPHQSPPPARPPPPASAPALSSQLHPRVSGAGAGASAAASPGLGPGPGGLHVLHGQPPLVAPFFRRPSQPHGPLSRMGTQDSMLLNSHNNGWAPLGGLAAGGGGGHGTASQMFLDVDAAATPVGGGGLGGANSSMILFSEARMVFAPQLPPPPPPQADPEIVRFLAELGRLGAAPGRYLTAVIMELCDRGTLLAAINSEQAAKTARQQQQQQQQQAQARSSVSKAPDGSSAATAGAAGGATEPCVSSPFTQRSQPQTSVAVAAAEAEALVALRRGMLLPPPSTSSASVNSVNLFPVQQEQLQGHNSGGSATGTTDATTPTPPAHMRSNLSTASCVPSSGPGAGFAQSQQPRRQGTAGLGAGVSVEGLEQLQNALEVAQALAHLHSLDLVHGDLKPANVLLRASAPLSLGGGAWAGDLGFAFGPGTTATATASDAADGSGGSTALLPLPARGYIVKVADFGLTSPAASADGLPTSTKGSGWGALAYLAPEVVTTGGHGKPSDVYSYGALLWHMASGVPPHSQLHPAQILVGLAGGELQLEWPPDAEPTLRKIGAACLQRDPAARPSFEAIVAALLKAVKRTTVRLLRASAPNSTAAASGIGSGSGGGGTDCANLRRNAANGPPRPAQMPMPLLGGLAAQMRRQM</sequence>
<dbReference type="PROSITE" id="PS50011">
    <property type="entry name" value="PROTEIN_KINASE_DOM"/>
    <property type="match status" value="1"/>
</dbReference>
<accession>A0A835TGD0</accession>
<evidence type="ECO:0000259" key="2">
    <source>
        <dbReference type="PROSITE" id="PS50011"/>
    </source>
</evidence>
<dbReference type="InterPro" id="IPR051681">
    <property type="entry name" value="Ser/Thr_Kinases-Pseudokinases"/>
</dbReference>
<dbReference type="GO" id="GO:0005524">
    <property type="term" value="F:ATP binding"/>
    <property type="evidence" value="ECO:0007669"/>
    <property type="project" value="InterPro"/>
</dbReference>
<dbReference type="EMBL" id="JAEHOC010000011">
    <property type="protein sequence ID" value="KAG2437270.1"/>
    <property type="molecule type" value="Genomic_DNA"/>
</dbReference>
<gene>
    <name evidence="3" type="ORF">HXX76_005929</name>
</gene>
<feature type="domain" description="Protein kinase" evidence="2">
    <location>
        <begin position="1142"/>
        <end position="1624"/>
    </location>
</feature>
<dbReference type="InterPro" id="IPR008271">
    <property type="entry name" value="Ser/Thr_kinase_AS"/>
</dbReference>
<feature type="region of interest" description="Disordered" evidence="1">
    <location>
        <begin position="574"/>
        <end position="594"/>
    </location>
</feature>
<dbReference type="Proteomes" id="UP000650467">
    <property type="component" value="Unassembled WGS sequence"/>
</dbReference>
<keyword evidence="4" id="KW-1185">Reference proteome</keyword>
<evidence type="ECO:0000256" key="1">
    <source>
        <dbReference type="SAM" id="MobiDB-lite"/>
    </source>
</evidence>
<feature type="compositionally biased region" description="Polar residues" evidence="1">
    <location>
        <begin position="422"/>
        <end position="437"/>
    </location>
</feature>
<feature type="region of interest" description="Disordered" evidence="1">
    <location>
        <begin position="1348"/>
        <end position="1404"/>
    </location>
</feature>
<feature type="region of interest" description="Disordered" evidence="1">
    <location>
        <begin position="1640"/>
        <end position="1677"/>
    </location>
</feature>
<feature type="compositionally biased region" description="Gly residues" evidence="1">
    <location>
        <begin position="1646"/>
        <end position="1655"/>
    </location>
</feature>
<feature type="compositionally biased region" description="Low complexity" evidence="1">
    <location>
        <begin position="1251"/>
        <end position="1265"/>
    </location>
</feature>
<feature type="compositionally biased region" description="Gly residues" evidence="1">
    <location>
        <begin position="908"/>
        <end position="919"/>
    </location>
</feature>
<feature type="compositionally biased region" description="Pro residues" evidence="1">
    <location>
        <begin position="1051"/>
        <end position="1063"/>
    </location>
</feature>
<feature type="region of interest" description="Disordered" evidence="1">
    <location>
        <begin position="982"/>
        <end position="1101"/>
    </location>
</feature>
<dbReference type="GO" id="GO:0004674">
    <property type="term" value="F:protein serine/threonine kinase activity"/>
    <property type="evidence" value="ECO:0007669"/>
    <property type="project" value="TreeGrafter"/>
</dbReference>
<dbReference type="OrthoDB" id="10622641at2759"/>
<feature type="region of interest" description="Disordered" evidence="1">
    <location>
        <begin position="18"/>
        <end position="48"/>
    </location>
</feature>
<feature type="region of interest" description="Disordered" evidence="1">
    <location>
        <begin position="511"/>
        <end position="537"/>
    </location>
</feature>
<name>A0A835TGD0_CHLIN</name>
<feature type="compositionally biased region" description="Low complexity" evidence="1">
    <location>
        <begin position="293"/>
        <end position="313"/>
    </location>
</feature>
<feature type="region of interest" description="Disordered" evidence="1">
    <location>
        <begin position="357"/>
        <end position="382"/>
    </location>
</feature>
<protein>
    <recommendedName>
        <fullName evidence="2">Protein kinase domain-containing protein</fullName>
    </recommendedName>
</protein>
<evidence type="ECO:0000313" key="3">
    <source>
        <dbReference type="EMBL" id="KAG2437270.1"/>
    </source>
</evidence>
<feature type="compositionally biased region" description="Polar residues" evidence="1">
    <location>
        <begin position="924"/>
        <end position="934"/>
    </location>
</feature>
<feature type="region of interest" description="Disordered" evidence="1">
    <location>
        <begin position="415"/>
        <end position="437"/>
    </location>
</feature>
<dbReference type="SUPFAM" id="SSF56112">
    <property type="entry name" value="Protein kinase-like (PK-like)"/>
    <property type="match status" value="1"/>
</dbReference>